<dbReference type="GO" id="GO:0046872">
    <property type="term" value="F:metal ion binding"/>
    <property type="evidence" value="ECO:0007669"/>
    <property type="project" value="TreeGrafter"/>
</dbReference>
<keyword evidence="4 8" id="KW-0317">Glutathione biosynthesis</keyword>
<evidence type="ECO:0000313" key="12">
    <source>
        <dbReference type="EMBL" id="SPE09273.1"/>
    </source>
</evidence>
<proteinExistence type="inferred from homology"/>
<evidence type="ECO:0000256" key="7">
    <source>
        <dbReference type="ARBA" id="ARBA00048819"/>
    </source>
</evidence>
<keyword evidence="5" id="KW-0547">Nucleotide-binding</keyword>
<keyword evidence="3 8" id="KW-0436">Ligase</keyword>
<comment type="similarity">
    <text evidence="8">Belongs to the glutamate--cysteine ligase type 1 family.</text>
</comment>
<dbReference type="InterPro" id="IPR007370">
    <property type="entry name" value="Glu_cys_ligase"/>
</dbReference>
<feature type="domain" description="Glutamate--cysteine ligase" evidence="10">
    <location>
        <begin position="260"/>
        <end position="332"/>
    </location>
</feature>
<sequence>MLQNSIQLTNNKLREILFAGRFGIEIEEHRVQSGSKSLSQHPHPRDLGNRKYQPYFQTDFSESQEELVTATKHSSKDALMHLHELQTILASELAEDEIIWPLSMPPHMSANDIDYLLNHFERSWYQEYRDVLVERYGPFKHIMAGIHVNFSAADDLVWWFGSQKEINSYPVAKNELYFQIAQQIANYRWLLTYLFGASPVSENSIDNLPTNFKHMQPVRSWRASNFGFANHNDIEFDYTSFETYMQQLQHYVDTGQFYDKSEFYGPVRLKAPGSLNNMAQRGASYLEFRMFDTNPFTLDGISQDALSFLHLLIIDAIINPQQWSEDELKSAQSLNHTVALQHPNDPLVPSLATSAKQLIQRLEDIIKLSPAELQEDFFSALTFAKNTLADPTKTIGSQLSNFISDDSLESFALKRGQQILSERKSSSNNFVFAPNHLKQTYIQAHKLGFKTLLRKDNYLQISQNDHVWTFTKNTDLTKYVKTKK</sequence>
<dbReference type="Pfam" id="PF04262">
    <property type="entry name" value="Glu_cys_ligase"/>
    <property type="match status" value="2"/>
</dbReference>
<evidence type="ECO:0000256" key="6">
    <source>
        <dbReference type="ARBA" id="ARBA00022840"/>
    </source>
</evidence>
<accession>A0A2N9KEJ1</accession>
<dbReference type="GO" id="GO:0006750">
    <property type="term" value="P:glutathione biosynthetic process"/>
    <property type="evidence" value="ECO:0007669"/>
    <property type="project" value="UniProtKB-UniPathway"/>
</dbReference>
<organism evidence="12 13">
    <name type="scientific">Leuconostoc suionicum</name>
    <dbReference type="NCBI Taxonomy" id="1511761"/>
    <lineage>
        <taxon>Bacteria</taxon>
        <taxon>Bacillati</taxon>
        <taxon>Bacillota</taxon>
        <taxon>Bacilli</taxon>
        <taxon>Lactobacillales</taxon>
        <taxon>Lactobacillaceae</taxon>
        <taxon>Leuconostoc</taxon>
    </lineage>
</organism>
<dbReference type="RefSeq" id="WP_072614433.1">
    <property type="nucleotide sequence ID" value="NZ_AP017935.1"/>
</dbReference>
<dbReference type="Proteomes" id="UP000239237">
    <property type="component" value="Unassembled WGS sequence"/>
</dbReference>
<dbReference type="PANTHER" id="PTHR38761">
    <property type="entry name" value="GLUTAMATE--CYSTEINE LIGASE"/>
    <property type="match status" value="1"/>
</dbReference>
<evidence type="ECO:0000313" key="14">
    <source>
        <dbReference type="Proteomes" id="UP000239237"/>
    </source>
</evidence>
<dbReference type="PANTHER" id="PTHR38761:SF1">
    <property type="entry name" value="GLUTAMATE--CYSTEINE LIGASE"/>
    <property type="match status" value="1"/>
</dbReference>
<dbReference type="SUPFAM" id="SSF55931">
    <property type="entry name" value="Glutamine synthetase/guanido kinase"/>
    <property type="match status" value="1"/>
</dbReference>
<evidence type="ECO:0000256" key="1">
    <source>
        <dbReference type="ARBA" id="ARBA00005006"/>
    </source>
</evidence>
<evidence type="ECO:0000256" key="9">
    <source>
        <dbReference type="RuleBase" id="RU004391"/>
    </source>
</evidence>
<dbReference type="KEGG" id="lsu:A6B45_09910"/>
<evidence type="ECO:0000256" key="3">
    <source>
        <dbReference type="ARBA" id="ARBA00022598"/>
    </source>
</evidence>
<evidence type="ECO:0000256" key="4">
    <source>
        <dbReference type="ARBA" id="ARBA00022684"/>
    </source>
</evidence>
<dbReference type="InterPro" id="IPR006334">
    <property type="entry name" value="Glut_cys_ligase"/>
</dbReference>
<dbReference type="Gene3D" id="3.30.590.20">
    <property type="match status" value="1"/>
</dbReference>
<reference evidence="11 14" key="1">
    <citation type="submission" date="2018-02" db="EMBL/GenBank/DDBJ databases">
        <authorList>
            <person name="Rodrigo-Torres L."/>
            <person name="Arahal R. D."/>
            <person name="Lucena T."/>
        </authorList>
    </citation>
    <scope>NUCLEOTIDE SEQUENCE [LARGE SCALE GENOMIC DNA]</scope>
    <source>
        <strain evidence="11 14">CECT 8486</strain>
    </source>
</reference>
<dbReference type="GeneID" id="99675110"/>
<dbReference type="EMBL" id="OKQU01000002">
    <property type="protein sequence ID" value="SPE09273.1"/>
    <property type="molecule type" value="Genomic_DNA"/>
</dbReference>
<protein>
    <recommendedName>
        <fullName evidence="2 9">Glutamate--cysteine ligase</fullName>
        <ecNumber evidence="2 9">6.3.2.2</ecNumber>
    </recommendedName>
</protein>
<evidence type="ECO:0000256" key="8">
    <source>
        <dbReference type="RuleBase" id="RU003544"/>
    </source>
</evidence>
<dbReference type="GO" id="GO:0005524">
    <property type="term" value="F:ATP binding"/>
    <property type="evidence" value="ECO:0007669"/>
    <property type="project" value="UniProtKB-KW"/>
</dbReference>
<dbReference type="GO" id="GO:0004357">
    <property type="term" value="F:glutamate-cysteine ligase activity"/>
    <property type="evidence" value="ECO:0007669"/>
    <property type="project" value="UniProtKB-EC"/>
</dbReference>
<dbReference type="GO" id="GO:0005829">
    <property type="term" value="C:cytosol"/>
    <property type="evidence" value="ECO:0007669"/>
    <property type="project" value="TreeGrafter"/>
</dbReference>
<keyword evidence="6" id="KW-0067">ATP-binding</keyword>
<evidence type="ECO:0000313" key="13">
    <source>
        <dbReference type="Proteomes" id="UP000237923"/>
    </source>
</evidence>
<dbReference type="AlphaFoldDB" id="A0A2N9KEJ1"/>
<dbReference type="InterPro" id="IPR014746">
    <property type="entry name" value="Gln_synth/guanido_kin_cat_dom"/>
</dbReference>
<comment type="catalytic activity">
    <reaction evidence="7 9">
        <text>L-cysteine + L-glutamate + ATP = gamma-L-glutamyl-L-cysteine + ADP + phosphate + H(+)</text>
        <dbReference type="Rhea" id="RHEA:13285"/>
        <dbReference type="ChEBI" id="CHEBI:15378"/>
        <dbReference type="ChEBI" id="CHEBI:29985"/>
        <dbReference type="ChEBI" id="CHEBI:30616"/>
        <dbReference type="ChEBI" id="CHEBI:35235"/>
        <dbReference type="ChEBI" id="CHEBI:43474"/>
        <dbReference type="ChEBI" id="CHEBI:58173"/>
        <dbReference type="ChEBI" id="CHEBI:456216"/>
        <dbReference type="EC" id="6.3.2.2"/>
    </reaction>
</comment>
<evidence type="ECO:0000256" key="2">
    <source>
        <dbReference type="ARBA" id="ARBA00012220"/>
    </source>
</evidence>
<gene>
    <name evidence="12" type="primary">gshAB_1</name>
    <name evidence="11" type="ORF">LES8486_01274</name>
    <name evidence="12" type="ORF">LES9216_01421</name>
</gene>
<reference evidence="12 13" key="2">
    <citation type="submission" date="2018-02" db="EMBL/GenBank/DDBJ databases">
        <authorList>
            <person name="Cohen D.B."/>
            <person name="Kent A.D."/>
        </authorList>
    </citation>
    <scope>NUCLEOTIDE SEQUENCE [LARGE SCALE GENOMIC DNA]</scope>
    <source>
        <strain evidence="12 13">CECT 9216</strain>
    </source>
</reference>
<comment type="pathway">
    <text evidence="1 9">Sulfur metabolism; glutathione biosynthesis; glutathione from L-cysteine and L-glutamate: step 1/2.</text>
</comment>
<dbReference type="EMBL" id="OKQR01000002">
    <property type="protein sequence ID" value="SPD93617.1"/>
    <property type="molecule type" value="Genomic_DNA"/>
</dbReference>
<keyword evidence="14" id="KW-1185">Reference proteome</keyword>
<evidence type="ECO:0000259" key="10">
    <source>
        <dbReference type="Pfam" id="PF04262"/>
    </source>
</evidence>
<dbReference type="EC" id="6.3.2.2" evidence="2 9"/>
<dbReference type="Proteomes" id="UP000237923">
    <property type="component" value="Unassembled WGS sequence"/>
</dbReference>
<dbReference type="UniPathway" id="UPA00142">
    <property type="reaction ID" value="UER00209"/>
</dbReference>
<evidence type="ECO:0000313" key="11">
    <source>
        <dbReference type="EMBL" id="SPD93617.1"/>
    </source>
</evidence>
<evidence type="ECO:0000256" key="5">
    <source>
        <dbReference type="ARBA" id="ARBA00022741"/>
    </source>
</evidence>
<feature type="domain" description="Glutamate--cysteine ligase" evidence="10">
    <location>
        <begin position="7"/>
        <end position="254"/>
    </location>
</feature>
<name>A0A2N9KEJ1_9LACO</name>